<evidence type="ECO:0000313" key="3">
    <source>
        <dbReference type="Proteomes" id="UP000628086"/>
    </source>
</evidence>
<dbReference type="InterPro" id="IPR021747">
    <property type="entry name" value="DUF3313"/>
</dbReference>
<sequence>MKTRPLVATLCLATVMLYGCASKYVESDQYSGFLKDYSLLKEDKSPSGAPVMRWIKPDVDANRYTSVYIEPSQLYPKPQPTEKVPQSTLTGITHYYDQTLKSHFSEVLPLAKGPGPRVLIVRPAITAVSAKTKGLRPYEVIPIALIAAGVSTATGIRDQDTTIATEAAFIDGGNQQVVAQVVRKGAGSELENADQVMQTKDAKAVLDGWAKDMVASFQAAKGRK</sequence>
<dbReference type="Proteomes" id="UP000628086">
    <property type="component" value="Unassembled WGS sequence"/>
</dbReference>
<gene>
    <name evidence="2" type="ORF">HU747_09630</name>
</gene>
<keyword evidence="3" id="KW-1185">Reference proteome</keyword>
<feature type="chain" id="PRO_5045759716" evidence="1">
    <location>
        <begin position="22"/>
        <end position="224"/>
    </location>
</feature>
<dbReference type="EMBL" id="JABWRS010000005">
    <property type="protein sequence ID" value="MBC3475857.1"/>
    <property type="molecule type" value="Genomic_DNA"/>
</dbReference>
<comment type="caution">
    <text evidence="2">The sequence shown here is derived from an EMBL/GenBank/DDBJ whole genome shotgun (WGS) entry which is preliminary data.</text>
</comment>
<organism evidence="2 3">
    <name type="scientific">Pseudomonas taiwanensis</name>
    <dbReference type="NCBI Taxonomy" id="470150"/>
    <lineage>
        <taxon>Bacteria</taxon>
        <taxon>Pseudomonadati</taxon>
        <taxon>Pseudomonadota</taxon>
        <taxon>Gammaproteobacteria</taxon>
        <taxon>Pseudomonadales</taxon>
        <taxon>Pseudomonadaceae</taxon>
        <taxon>Pseudomonas</taxon>
    </lineage>
</organism>
<evidence type="ECO:0000313" key="2">
    <source>
        <dbReference type="EMBL" id="MBC3475857.1"/>
    </source>
</evidence>
<evidence type="ECO:0000256" key="1">
    <source>
        <dbReference type="SAM" id="SignalP"/>
    </source>
</evidence>
<dbReference type="PROSITE" id="PS51257">
    <property type="entry name" value="PROKAR_LIPOPROTEIN"/>
    <property type="match status" value="1"/>
</dbReference>
<dbReference type="Pfam" id="PF11769">
    <property type="entry name" value="DUF3313"/>
    <property type="match status" value="1"/>
</dbReference>
<proteinExistence type="predicted"/>
<name>A0ABR6V634_9PSED</name>
<reference evidence="2 3" key="1">
    <citation type="journal article" date="2020" name="Microorganisms">
        <title>Reliable Identification of Environmental Pseudomonas Isolates Using the rpoD Gene.</title>
        <authorList>
            <consortium name="The Broad Institute Genome Sequencing Platform"/>
            <person name="Girard L."/>
            <person name="Lood C."/>
            <person name="Rokni-Zadeh H."/>
            <person name="van Noort V."/>
            <person name="Lavigne R."/>
            <person name="De Mot R."/>
        </authorList>
    </citation>
    <scope>NUCLEOTIDE SEQUENCE [LARGE SCALE GENOMIC DNA]</scope>
    <source>
        <strain evidence="2 3">RW7P2</strain>
    </source>
</reference>
<protein>
    <submittedName>
        <fullName evidence="2">DUF3313 domain-containing protein</fullName>
    </submittedName>
</protein>
<accession>A0ABR6V634</accession>
<dbReference type="RefSeq" id="WP_027907370.1">
    <property type="nucleotide sequence ID" value="NZ_JABWRR010000001.1"/>
</dbReference>
<feature type="signal peptide" evidence="1">
    <location>
        <begin position="1"/>
        <end position="21"/>
    </location>
</feature>
<keyword evidence="1" id="KW-0732">Signal</keyword>